<feature type="region of interest" description="Disordered" evidence="1">
    <location>
        <begin position="48"/>
        <end position="71"/>
    </location>
</feature>
<feature type="compositionally biased region" description="Polar residues" evidence="1">
    <location>
        <begin position="62"/>
        <end position="71"/>
    </location>
</feature>
<dbReference type="EMBL" id="KJ019146">
    <property type="protein sequence ID" value="AIX42322.1"/>
    <property type="molecule type" value="Genomic_DNA"/>
</dbReference>
<evidence type="ECO:0000313" key="2">
    <source>
        <dbReference type="EMBL" id="AIX42322.1"/>
    </source>
</evidence>
<gene>
    <name evidence="2" type="ORF">Syn7803C16_103</name>
</gene>
<evidence type="ECO:0000256" key="1">
    <source>
        <dbReference type="SAM" id="MobiDB-lite"/>
    </source>
</evidence>
<organism evidence="2 3">
    <name type="scientific">Synechococcus phage ACG-2014f</name>
    <dbReference type="NCBI Taxonomy" id="1493511"/>
    <lineage>
        <taxon>Viruses</taxon>
        <taxon>Duplodnaviria</taxon>
        <taxon>Heunggongvirae</taxon>
        <taxon>Uroviricota</taxon>
        <taxon>Caudoviricetes</taxon>
        <taxon>Pantevenvirales</taxon>
        <taxon>Kyanoviridae</taxon>
        <taxon>Atlauavirus</taxon>
        <taxon>Atlauavirus tusconc8</taxon>
    </lineage>
</organism>
<dbReference type="Proteomes" id="UP000185295">
    <property type="component" value="Segment"/>
</dbReference>
<name>A0A0E3I5C9_9CAUD</name>
<reference evidence="2 3" key="1">
    <citation type="submission" date="2013-12" db="EMBL/GenBank/DDBJ databases">
        <title>Ecological redundancy of diverse viral populations within a natural community.</title>
        <authorList>
            <person name="Gregory A.C."/>
            <person name="LaButti K."/>
            <person name="Copeland A."/>
            <person name="Woyke T."/>
            <person name="Sullivan M.B."/>
        </authorList>
    </citation>
    <scope>NUCLEOTIDE SEQUENCE [LARGE SCALE GENOMIC DNA]</scope>
    <source>
        <strain evidence="2">Syn7803C16</strain>
    </source>
</reference>
<evidence type="ECO:0000313" key="3">
    <source>
        <dbReference type="Proteomes" id="UP000185295"/>
    </source>
</evidence>
<sequence>MTNLQNLDQILSTLPAGVTPSIKVLKTRGPRKGELVCERVGGAKTAWRPSVKAGHASRRQIKGNTPQAVTL</sequence>
<accession>A0A0E3I5C9</accession>
<proteinExistence type="predicted"/>
<protein>
    <submittedName>
        <fullName evidence="2">Uncharacterized protein</fullName>
    </submittedName>
</protein>